<dbReference type="SUPFAM" id="SSF53659">
    <property type="entry name" value="Isocitrate/Isopropylmalate dehydrogenase-like"/>
    <property type="match status" value="1"/>
</dbReference>
<dbReference type="GO" id="GO:0004470">
    <property type="term" value="F:malic enzyme activity"/>
    <property type="evidence" value="ECO:0007669"/>
    <property type="project" value="InterPro"/>
</dbReference>
<dbReference type="InterPro" id="IPR046346">
    <property type="entry name" value="Aminoacid_DH-like_N_sf"/>
</dbReference>
<comment type="cofactor">
    <cofactor evidence="2">
        <name>Mg(2+)</name>
        <dbReference type="ChEBI" id="CHEBI:18420"/>
    </cofactor>
</comment>
<evidence type="ECO:0000256" key="7">
    <source>
        <dbReference type="ARBA" id="ARBA00023268"/>
    </source>
</evidence>
<dbReference type="SMART" id="SM00919">
    <property type="entry name" value="Malic_M"/>
    <property type="match status" value="1"/>
</dbReference>
<evidence type="ECO:0000256" key="5">
    <source>
        <dbReference type="ARBA" id="ARBA00022723"/>
    </source>
</evidence>
<feature type="binding site" evidence="10">
    <location>
        <position position="287"/>
    </location>
    <ligand>
        <name>a divalent metal cation</name>
        <dbReference type="ChEBI" id="CHEBI:60240"/>
    </ligand>
</feature>
<dbReference type="InterPro" id="IPR012301">
    <property type="entry name" value="Malic_N_dom"/>
</dbReference>
<feature type="active site" description="Proton acceptor" evidence="8">
    <location>
        <position position="95"/>
    </location>
</feature>
<keyword evidence="7" id="KW-0511">Multifunctional enzyme</keyword>
<keyword evidence="5 9" id="KW-0479">Metal-binding</keyword>
<evidence type="ECO:0000256" key="2">
    <source>
        <dbReference type="ARBA" id="ARBA00001946"/>
    </source>
</evidence>
<dbReference type="GO" id="GO:0046872">
    <property type="term" value="F:metal ion binding"/>
    <property type="evidence" value="ECO:0007669"/>
    <property type="project" value="UniProtKB-KW"/>
</dbReference>
<evidence type="ECO:0000256" key="9">
    <source>
        <dbReference type="PIRSR" id="PIRSR036684-2"/>
    </source>
</evidence>
<dbReference type="EMBL" id="JACGLT010000003">
    <property type="protein sequence ID" value="MBA6152241.1"/>
    <property type="molecule type" value="Genomic_DNA"/>
</dbReference>
<comment type="cofactor">
    <cofactor evidence="1">
        <name>Mn(2+)</name>
        <dbReference type="ChEBI" id="CHEBI:29035"/>
    </cofactor>
</comment>
<evidence type="ECO:0000256" key="3">
    <source>
        <dbReference type="ARBA" id="ARBA00007686"/>
    </source>
</evidence>
<dbReference type="InterPro" id="IPR042113">
    <property type="entry name" value="P_AcTrfase_dom1"/>
</dbReference>
<sequence>MSKQSKRREALVYHAKPTPGKIEVVPTKKYATQRDLSLAYSPGVAEPCLEIARDVNNVYKYTAKGNLVAVITNGTAVLGLGNIGPEASKPVMEGKGLLFKIFSDIDVFDIEIGTENVEEFIQTVKMIAPTFGGINLEDIKAPEAFEIERRLKEELDIPVMHDDQHGTAIISAAALLNALELADKKIEEVQIVISGAGAAAISCTRLYQAFGAKRENIVMCDSKGVIRQSRTNLTAEKAEFATQREIETLEDAMKNSDVFIGLSTSDIVSPEMLLSMADNPIVFAMANPNPEIEYQLAIDTRKDIIMATGRSDHPNQVNNVLGFPYIFRGALDVRATKINEAMKMAAVEALAKLAKQNVPEQVNIAYGETRLTFGRDYIIPKPFDPRLIFEVPPAVAKAAMDSGVAKEPITDWEKYQDHLRERLGSDNKIVRLLTNRAKMDPKRVVYAEADHLDVLKAAQIAYDEGIAIPILLGRRETILSLMAEIEFDSDVEIIDPKTDDEEKRRNRYAEVYWSQRKRKGVTLYSAQKLMRERNYFAAMMVNEGDADALISGFSRSYPSVVKPMLELIGLAKGASRIATTNLMMTRRGPMFLSDTSINIDPPAEDLATIAQMTARTVRMFGMEPVMAMISFANFGSSPSPKATKVRDAVKILHESNPDLLVDGELQTDFALNQEMLQENFPFSKLAGKKVNTLIFPNLDAANITYKLLKELNGAESIGPIMMGMRKPVHILQLDASVDEIVNMTAIAVIDAQQKEKREQELKAALEKESAL</sequence>
<dbReference type="SMART" id="SM01274">
    <property type="entry name" value="malic"/>
    <property type="match status" value="1"/>
</dbReference>
<dbReference type="GO" id="GO:0016746">
    <property type="term" value="F:acyltransferase activity"/>
    <property type="evidence" value="ECO:0007669"/>
    <property type="project" value="InterPro"/>
</dbReference>
<dbReference type="Gene3D" id="3.40.50.10950">
    <property type="match status" value="1"/>
</dbReference>
<dbReference type="AlphaFoldDB" id="A0A7W2M4C1"/>
<evidence type="ECO:0000256" key="6">
    <source>
        <dbReference type="ARBA" id="ARBA00023002"/>
    </source>
</evidence>
<dbReference type="FunFam" id="3.40.50.720:FF:000095">
    <property type="entry name" value="NADP-dependent malic enzyme"/>
    <property type="match status" value="1"/>
</dbReference>
<evidence type="ECO:0000256" key="8">
    <source>
        <dbReference type="PIRSR" id="PIRSR036684-1"/>
    </source>
</evidence>
<dbReference type="CDD" id="cd05311">
    <property type="entry name" value="NAD_bind_2_malic_enz"/>
    <property type="match status" value="1"/>
</dbReference>
<evidence type="ECO:0000259" key="11">
    <source>
        <dbReference type="SMART" id="SM00919"/>
    </source>
</evidence>
<proteinExistence type="inferred from homology"/>
<dbReference type="Gene3D" id="3.40.50.720">
    <property type="entry name" value="NAD(P)-binding Rossmann-like Domain"/>
    <property type="match status" value="1"/>
</dbReference>
<dbReference type="GO" id="GO:0051287">
    <property type="term" value="F:NAD binding"/>
    <property type="evidence" value="ECO:0007669"/>
    <property type="project" value="InterPro"/>
</dbReference>
<comment type="similarity">
    <text evidence="4">In the C-terminal section; belongs to the phosphate acetyltransferase and butyryltransferase family.</text>
</comment>
<dbReference type="InterPro" id="IPR015884">
    <property type="entry name" value="Malic_enzyme_CS"/>
</dbReference>
<evidence type="ECO:0000256" key="10">
    <source>
        <dbReference type="PIRSR" id="PIRSR036684-3"/>
    </source>
</evidence>
<comment type="similarity">
    <text evidence="3">In the N-terminal section; belongs to the malic enzymes family.</text>
</comment>
<reference evidence="13 14" key="1">
    <citation type="submission" date="2020-07" db="EMBL/GenBank/DDBJ databases">
        <title>Bacterium isolated from marine sediment.</title>
        <authorList>
            <person name="Shang D."/>
        </authorList>
    </citation>
    <scope>NUCLEOTIDE SEQUENCE [LARGE SCALE GENOMIC DNA]</scope>
    <source>
        <strain evidence="13 14">F6074</strain>
    </source>
</reference>
<accession>A0A7W2M4C1</accession>
<evidence type="ECO:0000256" key="1">
    <source>
        <dbReference type="ARBA" id="ARBA00001936"/>
    </source>
</evidence>
<dbReference type="InterPro" id="IPR045213">
    <property type="entry name" value="Malic_NAD-bd_bact_type"/>
</dbReference>
<evidence type="ECO:0000259" key="12">
    <source>
        <dbReference type="SMART" id="SM01274"/>
    </source>
</evidence>
<keyword evidence="10" id="KW-0521">NADP</keyword>
<feature type="binding site" evidence="10">
    <location>
        <begin position="77"/>
        <end position="84"/>
    </location>
    <ligand>
        <name>NADP(+)</name>
        <dbReference type="ChEBI" id="CHEBI:58349"/>
    </ligand>
</feature>
<dbReference type="RefSeq" id="WP_182203572.1">
    <property type="nucleotide sequence ID" value="NZ_JACGLT010000003.1"/>
</dbReference>
<dbReference type="PROSITE" id="PS00331">
    <property type="entry name" value="MALIC_ENZYMES"/>
    <property type="match status" value="1"/>
</dbReference>
<feature type="domain" description="Malic enzyme NAD-binding" evidence="11">
    <location>
        <begin position="164"/>
        <end position="400"/>
    </location>
</feature>
<dbReference type="SUPFAM" id="SSF51735">
    <property type="entry name" value="NAD(P)-binding Rossmann-fold domains"/>
    <property type="match status" value="1"/>
</dbReference>
<dbReference type="GO" id="GO:0006108">
    <property type="term" value="P:malate metabolic process"/>
    <property type="evidence" value="ECO:0007669"/>
    <property type="project" value="InterPro"/>
</dbReference>
<dbReference type="InterPro" id="IPR042112">
    <property type="entry name" value="P_AcTrfase_dom2"/>
</dbReference>
<evidence type="ECO:0000313" key="14">
    <source>
        <dbReference type="Proteomes" id="UP000541857"/>
    </source>
</evidence>
<dbReference type="Gene3D" id="3.40.50.10380">
    <property type="entry name" value="Malic enzyme, N-terminal domain"/>
    <property type="match status" value="1"/>
</dbReference>
<dbReference type="Proteomes" id="UP000541857">
    <property type="component" value="Unassembled WGS sequence"/>
</dbReference>
<dbReference type="InterPro" id="IPR012188">
    <property type="entry name" value="ME_PTA"/>
</dbReference>
<protein>
    <submittedName>
        <fullName evidence="13">NADP-dependent malic enzyme</fullName>
    </submittedName>
</protein>
<dbReference type="Pfam" id="PF03949">
    <property type="entry name" value="Malic_M"/>
    <property type="match status" value="1"/>
</dbReference>
<keyword evidence="6" id="KW-0560">Oxidoreductase</keyword>
<dbReference type="PANTHER" id="PTHR43237:SF4">
    <property type="entry name" value="NADP-DEPENDENT MALIC ENZYME"/>
    <property type="match status" value="1"/>
</dbReference>
<keyword evidence="14" id="KW-1185">Reference proteome</keyword>
<evidence type="ECO:0000256" key="4">
    <source>
        <dbReference type="ARBA" id="ARBA00008756"/>
    </source>
</evidence>
<feature type="binding site" evidence="9">
    <location>
        <position position="138"/>
    </location>
    <ligand>
        <name>a divalent metal cation</name>
        <dbReference type="ChEBI" id="CHEBI:60240"/>
    </ligand>
</feature>
<gene>
    <name evidence="13" type="ORF">H3Z82_05825</name>
</gene>
<dbReference type="FunFam" id="3.40.50.10380:FF:000003">
    <property type="entry name" value="NADP-dependent malic enzyme"/>
    <property type="match status" value="1"/>
</dbReference>
<dbReference type="PIRSF" id="PIRSF036684">
    <property type="entry name" value="ME_PTA"/>
    <property type="match status" value="1"/>
</dbReference>
<dbReference type="SUPFAM" id="SSF53223">
    <property type="entry name" value="Aminoacid dehydrogenase-like, N-terminal domain"/>
    <property type="match status" value="1"/>
</dbReference>
<organism evidence="13 14">
    <name type="scientific">Gelidibacter maritimus</name>
    <dbReference type="NCBI Taxonomy" id="2761487"/>
    <lineage>
        <taxon>Bacteria</taxon>
        <taxon>Pseudomonadati</taxon>
        <taxon>Bacteroidota</taxon>
        <taxon>Flavobacteriia</taxon>
        <taxon>Flavobacteriales</taxon>
        <taxon>Flavobacteriaceae</taxon>
        <taxon>Gelidibacter</taxon>
    </lineage>
</organism>
<comment type="caution">
    <text evidence="13">The sequence shown here is derived from an EMBL/GenBank/DDBJ whole genome shotgun (WGS) entry which is preliminary data.</text>
</comment>
<dbReference type="InterPro" id="IPR002505">
    <property type="entry name" value="PTA_PTB"/>
</dbReference>
<dbReference type="Pfam" id="PF00390">
    <property type="entry name" value="malic"/>
    <property type="match status" value="1"/>
</dbReference>
<dbReference type="InterPro" id="IPR051674">
    <property type="entry name" value="Malate_Decarboxylase"/>
</dbReference>
<dbReference type="Pfam" id="PF01515">
    <property type="entry name" value="PTA_PTB"/>
    <property type="match status" value="1"/>
</dbReference>
<dbReference type="InterPro" id="IPR036291">
    <property type="entry name" value="NAD(P)-bd_dom_sf"/>
</dbReference>
<dbReference type="PANTHER" id="PTHR43237">
    <property type="entry name" value="NADP-DEPENDENT MALIC ENZYME"/>
    <property type="match status" value="1"/>
</dbReference>
<feature type="binding site" evidence="9">
    <location>
        <position position="137"/>
    </location>
    <ligand>
        <name>a divalent metal cation</name>
        <dbReference type="ChEBI" id="CHEBI:60240"/>
    </ligand>
</feature>
<dbReference type="InterPro" id="IPR012302">
    <property type="entry name" value="Malic_NAD-bd"/>
</dbReference>
<feature type="domain" description="Malic enzyme N-terminal" evidence="12">
    <location>
        <begin position="19"/>
        <end position="152"/>
    </location>
</feature>
<dbReference type="GO" id="GO:0016616">
    <property type="term" value="F:oxidoreductase activity, acting on the CH-OH group of donors, NAD or NADP as acceptor"/>
    <property type="evidence" value="ECO:0007669"/>
    <property type="project" value="InterPro"/>
</dbReference>
<dbReference type="Gene3D" id="3.40.50.10750">
    <property type="entry name" value="Isocitrate/Isopropylmalate dehydrogenase-like"/>
    <property type="match status" value="1"/>
</dbReference>
<name>A0A7W2M4C1_9FLAO</name>
<feature type="binding site" evidence="10">
    <location>
        <position position="163"/>
    </location>
    <ligand>
        <name>a divalent metal cation</name>
        <dbReference type="ChEBI" id="CHEBI:60240"/>
    </ligand>
</feature>
<evidence type="ECO:0000313" key="13">
    <source>
        <dbReference type="EMBL" id="MBA6152241.1"/>
    </source>
</evidence>
<dbReference type="InterPro" id="IPR037062">
    <property type="entry name" value="Malic_N_dom_sf"/>
</dbReference>